<name>A0A6J5R539_9CAUD</name>
<dbReference type="Gene3D" id="1.10.3230.30">
    <property type="entry name" value="Phage gp6-like head-tail connector protein"/>
    <property type="match status" value="1"/>
</dbReference>
<accession>A0A6J5R539</accession>
<reference evidence="1" key="1">
    <citation type="submission" date="2020-05" db="EMBL/GenBank/DDBJ databases">
        <authorList>
            <person name="Chiriac C."/>
            <person name="Salcher M."/>
            <person name="Ghai R."/>
            <person name="Kavagutti S V."/>
        </authorList>
    </citation>
    <scope>NUCLEOTIDE SEQUENCE</scope>
</reference>
<sequence length="176" mass="19783">MPTLISTADAKSHLRVYHTEDDTYIASLVQTVCIEWERVTHQYIGQGFITQTPAQRYLEEPDDGVFRPFFNPVDTTVLPTFTTDLLPLAPITPTEAWVKLDGAAAYVVGDSLINNVNYTYPLSFGFTLTTAFDAEIKQALLLRVGYFYSYRGDDPSPPDMKGWLMLIARHRTGALI</sequence>
<dbReference type="EMBL" id="LR797141">
    <property type="protein sequence ID" value="CAB4189707.1"/>
    <property type="molecule type" value="Genomic_DNA"/>
</dbReference>
<organism evidence="1">
    <name type="scientific">uncultured Caudovirales phage</name>
    <dbReference type="NCBI Taxonomy" id="2100421"/>
    <lineage>
        <taxon>Viruses</taxon>
        <taxon>Duplodnaviria</taxon>
        <taxon>Heunggongvirae</taxon>
        <taxon>Uroviricota</taxon>
        <taxon>Caudoviricetes</taxon>
        <taxon>Peduoviridae</taxon>
        <taxon>Maltschvirus</taxon>
        <taxon>Maltschvirus maltsch</taxon>
    </lineage>
</organism>
<dbReference type="CDD" id="cd08054">
    <property type="entry name" value="gp6"/>
    <property type="match status" value="1"/>
</dbReference>
<gene>
    <name evidence="1" type="ORF">UFOVP1205_13</name>
</gene>
<protein>
    <submittedName>
        <fullName evidence="1">Gp6 domain containing protein</fullName>
    </submittedName>
</protein>
<evidence type="ECO:0000313" key="1">
    <source>
        <dbReference type="EMBL" id="CAB4189707.1"/>
    </source>
</evidence>
<proteinExistence type="predicted"/>